<dbReference type="Pfam" id="PF01431">
    <property type="entry name" value="Peptidase_M13"/>
    <property type="match status" value="1"/>
</dbReference>
<organism evidence="12 13">
    <name type="scientific">Drosophila mauritiana</name>
    <name type="common">Fruit fly</name>
    <dbReference type="NCBI Taxonomy" id="7226"/>
    <lineage>
        <taxon>Eukaryota</taxon>
        <taxon>Metazoa</taxon>
        <taxon>Ecdysozoa</taxon>
        <taxon>Arthropoda</taxon>
        <taxon>Hexapoda</taxon>
        <taxon>Insecta</taxon>
        <taxon>Pterygota</taxon>
        <taxon>Neoptera</taxon>
        <taxon>Endopterygota</taxon>
        <taxon>Diptera</taxon>
        <taxon>Brachycera</taxon>
        <taxon>Muscomorpha</taxon>
        <taxon>Ephydroidea</taxon>
        <taxon>Drosophilidae</taxon>
        <taxon>Drosophila</taxon>
        <taxon>Sophophora</taxon>
    </lineage>
</organism>
<evidence type="ECO:0000256" key="4">
    <source>
        <dbReference type="ARBA" id="ARBA00022670"/>
    </source>
</evidence>
<comment type="subcellular location">
    <subcellularLocation>
        <location evidence="2">Cell membrane</location>
        <topology evidence="2">Single-pass type II membrane protein</topology>
    </subcellularLocation>
</comment>
<gene>
    <name evidence="13" type="primary">LOC117148206</name>
</gene>
<dbReference type="PANTHER" id="PTHR11733:SF167">
    <property type="entry name" value="FI17812P1-RELATED"/>
    <property type="match status" value="1"/>
</dbReference>
<keyword evidence="12" id="KW-1185">Reference proteome</keyword>
<dbReference type="PRINTS" id="PR00786">
    <property type="entry name" value="NEPRILYSIN"/>
</dbReference>
<protein>
    <submittedName>
        <fullName evidence="13">Uncharacterized protein LOC117148206</fullName>
    </submittedName>
</protein>
<evidence type="ECO:0000256" key="6">
    <source>
        <dbReference type="ARBA" id="ARBA00022801"/>
    </source>
</evidence>
<keyword evidence="6" id="KW-0378">Hydrolase</keyword>
<dbReference type="InterPro" id="IPR018497">
    <property type="entry name" value="Peptidase_M13_C"/>
</dbReference>
<dbReference type="GO" id="GO:0046872">
    <property type="term" value="F:metal ion binding"/>
    <property type="evidence" value="ECO:0007669"/>
    <property type="project" value="UniProtKB-KW"/>
</dbReference>
<evidence type="ECO:0000256" key="7">
    <source>
        <dbReference type="ARBA" id="ARBA00022833"/>
    </source>
</evidence>
<dbReference type="Pfam" id="PF05649">
    <property type="entry name" value="Peptidase_M13_N"/>
    <property type="match status" value="1"/>
</dbReference>
<dbReference type="GeneID" id="117148206"/>
<evidence type="ECO:0000256" key="3">
    <source>
        <dbReference type="ARBA" id="ARBA00007357"/>
    </source>
</evidence>
<keyword evidence="4" id="KW-0645">Protease</keyword>
<dbReference type="RefSeq" id="XP_033171382.1">
    <property type="nucleotide sequence ID" value="XM_033315491.1"/>
</dbReference>
<dbReference type="InterPro" id="IPR024079">
    <property type="entry name" value="MetalloPept_cat_dom_sf"/>
</dbReference>
<proteinExistence type="inferred from homology"/>
<evidence type="ECO:0000256" key="9">
    <source>
        <dbReference type="SAM" id="SignalP"/>
    </source>
</evidence>
<evidence type="ECO:0000313" key="12">
    <source>
        <dbReference type="Proteomes" id="UP000515162"/>
    </source>
</evidence>
<evidence type="ECO:0000256" key="8">
    <source>
        <dbReference type="ARBA" id="ARBA00023049"/>
    </source>
</evidence>
<feature type="domain" description="Peptidase M13 C-terminal" evidence="10">
    <location>
        <begin position="427"/>
        <end position="602"/>
    </location>
</feature>
<reference evidence="13" key="1">
    <citation type="submission" date="2025-08" db="UniProtKB">
        <authorList>
            <consortium name="RefSeq"/>
        </authorList>
    </citation>
    <scope>IDENTIFICATION</scope>
    <source>
        <strain evidence="13">Mau12</strain>
        <tissue evidence="13">Whole Body</tissue>
    </source>
</reference>
<name>A0A6P8KYM7_DROMA</name>
<feature type="chain" id="PRO_5028051634" evidence="9">
    <location>
        <begin position="22"/>
        <end position="612"/>
    </location>
</feature>
<dbReference type="PANTHER" id="PTHR11733">
    <property type="entry name" value="ZINC METALLOPROTEASE FAMILY M13 NEPRILYSIN-RELATED"/>
    <property type="match status" value="1"/>
</dbReference>
<keyword evidence="7" id="KW-0862">Zinc</keyword>
<feature type="signal peptide" evidence="9">
    <location>
        <begin position="1"/>
        <end position="21"/>
    </location>
</feature>
<evidence type="ECO:0000259" key="11">
    <source>
        <dbReference type="Pfam" id="PF05649"/>
    </source>
</evidence>
<dbReference type="AlphaFoldDB" id="A0A6P8KYM7"/>
<evidence type="ECO:0000256" key="2">
    <source>
        <dbReference type="ARBA" id="ARBA00004401"/>
    </source>
</evidence>
<evidence type="ECO:0000313" key="13">
    <source>
        <dbReference type="RefSeq" id="XP_033171382.1"/>
    </source>
</evidence>
<dbReference type="Gene3D" id="3.40.390.10">
    <property type="entry name" value="Collagenase (Catalytic Domain)"/>
    <property type="match status" value="2"/>
</dbReference>
<evidence type="ECO:0000259" key="10">
    <source>
        <dbReference type="Pfam" id="PF01431"/>
    </source>
</evidence>
<dbReference type="GO" id="GO:0005886">
    <property type="term" value="C:plasma membrane"/>
    <property type="evidence" value="ECO:0007669"/>
    <property type="project" value="UniProtKB-SubCell"/>
</dbReference>
<evidence type="ECO:0000256" key="1">
    <source>
        <dbReference type="ARBA" id="ARBA00001947"/>
    </source>
</evidence>
<keyword evidence="8" id="KW-0482">Metalloprotease</keyword>
<dbReference type="SUPFAM" id="SSF55486">
    <property type="entry name" value="Metalloproteases ('zincins'), catalytic domain"/>
    <property type="match status" value="1"/>
</dbReference>
<keyword evidence="9" id="KW-0732">Signal</keyword>
<dbReference type="Proteomes" id="UP000515162">
    <property type="component" value="Chromosome X"/>
</dbReference>
<dbReference type="InterPro" id="IPR008753">
    <property type="entry name" value="Peptidase_M13_N"/>
</dbReference>
<evidence type="ECO:0000256" key="5">
    <source>
        <dbReference type="ARBA" id="ARBA00022723"/>
    </source>
</evidence>
<sequence length="612" mass="71913">MHLKLRLLELIVGLLLVQVKSRPQANPCQNFYKVACGNWSSSHATDSYQSFMDQLDYNYQEKLADLLDNEREDDEPHFVQQLRAFYTACRKPLGQNQVLRILEHLIAMDNIQTEQLTVGLTAAFRLKVLPDINDSNTYDIWKQLLSNREHWDTHTTNREPLTREIFDKLWANMPKMPFLFKEYYWHEMSKLEDKIMSYGIRDDASARGDLVTGIPSFWMMPWPNGNITYENLFEIAYLLDLKTDEFIVVYIYMRLKLVPEGLSKESWHIDRDQCAEQSRQMLSHPAAWLVEKNHPRLKEEPVLQDIFEELKHRFGQKLLANRNNFTRSTQHFLLGKLKRMRLRLSILPRNCSAQAMVRRIERHYRDVHMNASDYFGNLNIGLNHYRSQRDYPELWAIVFGHEWIPSRTSKSDLYRTQVHGYGTYASAFYIVKQNMLIVPLSLLEPPFYTHGQPAILTYSSLGFILGHELSHGFDSEGMTFSSNGVDNSAVDTELEWNPRFQQKLDCLDRRFSSRRYEKFADASGLELAYSAYFDTAQTDHKRNRSAEELVAQQQRFFLNFAQFFCSNKELDKEAPDHGSDRKRVNDAVAHFEPFREAFSCGPSPRRRQCRLY</sequence>
<dbReference type="GO" id="GO:0016485">
    <property type="term" value="P:protein processing"/>
    <property type="evidence" value="ECO:0007669"/>
    <property type="project" value="TreeGrafter"/>
</dbReference>
<dbReference type="GO" id="GO:0004222">
    <property type="term" value="F:metalloendopeptidase activity"/>
    <property type="evidence" value="ECO:0007669"/>
    <property type="project" value="InterPro"/>
</dbReference>
<dbReference type="PROSITE" id="PS51885">
    <property type="entry name" value="NEPRILYSIN"/>
    <property type="match status" value="1"/>
</dbReference>
<comment type="similarity">
    <text evidence="3">Belongs to the peptidase M13 family.</text>
</comment>
<keyword evidence="5" id="KW-0479">Metal-binding</keyword>
<dbReference type="InterPro" id="IPR000718">
    <property type="entry name" value="Peptidase_M13"/>
</dbReference>
<feature type="domain" description="Peptidase M13 N-terminal" evidence="11">
    <location>
        <begin position="27"/>
        <end position="151"/>
    </location>
</feature>
<accession>A0A6P8KYM7</accession>
<comment type="cofactor">
    <cofactor evidence="1">
        <name>Zn(2+)</name>
        <dbReference type="ChEBI" id="CHEBI:29105"/>
    </cofactor>
</comment>